<keyword evidence="2" id="KW-0396">Initiation factor</keyword>
<accession>A0A699HLE3</accession>
<evidence type="ECO:0000256" key="1">
    <source>
        <dbReference type="SAM" id="MobiDB-lite"/>
    </source>
</evidence>
<evidence type="ECO:0000313" key="2">
    <source>
        <dbReference type="EMBL" id="GEY30210.1"/>
    </source>
</evidence>
<name>A0A699HLE3_TANCI</name>
<feature type="compositionally biased region" description="Basic and acidic residues" evidence="1">
    <location>
        <begin position="52"/>
        <end position="82"/>
    </location>
</feature>
<reference evidence="2" key="1">
    <citation type="journal article" date="2019" name="Sci. Rep.">
        <title>Draft genome of Tanacetum cinerariifolium, the natural source of mosquito coil.</title>
        <authorList>
            <person name="Yamashiro T."/>
            <person name="Shiraishi A."/>
            <person name="Satake H."/>
            <person name="Nakayama K."/>
        </authorList>
    </citation>
    <scope>NUCLEOTIDE SEQUENCE</scope>
</reference>
<protein>
    <submittedName>
        <fullName evidence="2">Eukaryotic translation initiation factor 3 subunit A-like</fullName>
    </submittedName>
</protein>
<gene>
    <name evidence="2" type="ORF">Tci_402184</name>
</gene>
<keyword evidence="2" id="KW-0648">Protein biosynthesis</keyword>
<dbReference type="GO" id="GO:0003743">
    <property type="term" value="F:translation initiation factor activity"/>
    <property type="evidence" value="ECO:0007669"/>
    <property type="project" value="UniProtKB-KW"/>
</dbReference>
<proteinExistence type="predicted"/>
<feature type="region of interest" description="Disordered" evidence="1">
    <location>
        <begin position="1"/>
        <end position="82"/>
    </location>
</feature>
<sequence>MSLTTSAPEPFASEITGLRPYEIHGPGINAPVSAPRFRRSEPSAQAPPPPAESDRLGTRKKDDRRDDRAAPPSDKWRPRFSR</sequence>
<organism evidence="2">
    <name type="scientific">Tanacetum cinerariifolium</name>
    <name type="common">Dalmatian daisy</name>
    <name type="synonym">Chrysanthemum cinerariifolium</name>
    <dbReference type="NCBI Taxonomy" id="118510"/>
    <lineage>
        <taxon>Eukaryota</taxon>
        <taxon>Viridiplantae</taxon>
        <taxon>Streptophyta</taxon>
        <taxon>Embryophyta</taxon>
        <taxon>Tracheophyta</taxon>
        <taxon>Spermatophyta</taxon>
        <taxon>Magnoliopsida</taxon>
        <taxon>eudicotyledons</taxon>
        <taxon>Gunneridae</taxon>
        <taxon>Pentapetalae</taxon>
        <taxon>asterids</taxon>
        <taxon>campanulids</taxon>
        <taxon>Asterales</taxon>
        <taxon>Asteraceae</taxon>
        <taxon>Asteroideae</taxon>
        <taxon>Anthemideae</taxon>
        <taxon>Anthemidinae</taxon>
        <taxon>Tanacetum</taxon>
    </lineage>
</organism>
<dbReference type="EMBL" id="BKCJ010167380">
    <property type="protein sequence ID" value="GEY30210.1"/>
    <property type="molecule type" value="Genomic_DNA"/>
</dbReference>
<dbReference type="AlphaFoldDB" id="A0A699HLE3"/>
<comment type="caution">
    <text evidence="2">The sequence shown here is derived from an EMBL/GenBank/DDBJ whole genome shotgun (WGS) entry which is preliminary data.</text>
</comment>